<feature type="compositionally biased region" description="Polar residues" evidence="1">
    <location>
        <begin position="57"/>
        <end position="75"/>
    </location>
</feature>
<proteinExistence type="predicted"/>
<gene>
    <name evidence="2" type="ORF">ACAOBT_LOCUS12941</name>
</gene>
<keyword evidence="3" id="KW-1185">Reference proteome</keyword>
<reference evidence="2" key="1">
    <citation type="submission" date="2022-03" db="EMBL/GenBank/DDBJ databases">
        <authorList>
            <person name="Sayadi A."/>
        </authorList>
    </citation>
    <scope>NUCLEOTIDE SEQUENCE</scope>
</reference>
<feature type="compositionally biased region" description="Low complexity" evidence="1">
    <location>
        <begin position="19"/>
        <end position="28"/>
    </location>
</feature>
<accession>A0A9P0PFF0</accession>
<comment type="caution">
    <text evidence="2">The sequence shown here is derived from an EMBL/GenBank/DDBJ whole genome shotgun (WGS) entry which is preliminary data.</text>
</comment>
<feature type="region of interest" description="Disordered" evidence="1">
    <location>
        <begin position="1"/>
        <end position="88"/>
    </location>
</feature>
<organism evidence="2 3">
    <name type="scientific">Acanthoscelides obtectus</name>
    <name type="common">Bean weevil</name>
    <name type="synonym">Bruchus obtectus</name>
    <dbReference type="NCBI Taxonomy" id="200917"/>
    <lineage>
        <taxon>Eukaryota</taxon>
        <taxon>Metazoa</taxon>
        <taxon>Ecdysozoa</taxon>
        <taxon>Arthropoda</taxon>
        <taxon>Hexapoda</taxon>
        <taxon>Insecta</taxon>
        <taxon>Pterygota</taxon>
        <taxon>Neoptera</taxon>
        <taxon>Endopterygota</taxon>
        <taxon>Coleoptera</taxon>
        <taxon>Polyphaga</taxon>
        <taxon>Cucujiformia</taxon>
        <taxon>Chrysomeloidea</taxon>
        <taxon>Chrysomelidae</taxon>
        <taxon>Bruchinae</taxon>
        <taxon>Bruchini</taxon>
        <taxon>Acanthoscelides</taxon>
    </lineage>
</organism>
<evidence type="ECO:0000256" key="1">
    <source>
        <dbReference type="SAM" id="MobiDB-lite"/>
    </source>
</evidence>
<sequence length="88" mass="9288">MGRFETPAISNPVCPPPLTSASSSTQSSFNWTPVPAHSRCSPTDVVPLSSDLPLNGSKENTSISTDIQKNASSADGTRFPDINDLLDL</sequence>
<evidence type="ECO:0000313" key="2">
    <source>
        <dbReference type="EMBL" id="CAH1977885.1"/>
    </source>
</evidence>
<dbReference type="AlphaFoldDB" id="A0A9P0PFF0"/>
<dbReference type="Proteomes" id="UP001152888">
    <property type="component" value="Unassembled WGS sequence"/>
</dbReference>
<protein>
    <submittedName>
        <fullName evidence="2">Uncharacterized protein</fullName>
    </submittedName>
</protein>
<name>A0A9P0PFF0_ACAOB</name>
<evidence type="ECO:0000313" key="3">
    <source>
        <dbReference type="Proteomes" id="UP001152888"/>
    </source>
</evidence>
<dbReference type="EMBL" id="CAKOFQ010006867">
    <property type="protein sequence ID" value="CAH1977885.1"/>
    <property type="molecule type" value="Genomic_DNA"/>
</dbReference>